<reference evidence="4" key="1">
    <citation type="submission" date="2022-07" db="EMBL/GenBank/DDBJ databases">
        <title>Arcobacter roscoffensis sp. nov., a marine bacterium isolated from coastal seawater collected from Roscoff, France.</title>
        <authorList>
            <person name="Pascual J."/>
            <person name="Lepeaux C."/>
            <person name="Methner A."/>
            <person name="Overmann J."/>
        </authorList>
    </citation>
    <scope>NUCLEOTIDE SEQUENCE</scope>
    <source>
        <strain evidence="4">ARW1-2F2</strain>
    </source>
</reference>
<gene>
    <name evidence="4" type="ORF">NJU99_00755</name>
</gene>
<evidence type="ECO:0000313" key="5">
    <source>
        <dbReference type="Proteomes" id="UP001060012"/>
    </source>
</evidence>
<sequence length="213" mass="24110">MFAIYNSGSVGFRSTADNLYELKNTDAPNEARLKPDDDTLFQEYMDSKNKKNSNQGANTHALNSYKKMANIDTSEPIYHVGDIMTENCTFVRSNATLKEAYEVLKEKRVSQIPVVSEDKKIYGLINKKIILNQIMDDIDNPRLIIQKRIEDIQTNELITTDPISDIRRVAKVMIDFKLDAIPVVNEEDVLVGIVSKTDIIKAVSNIPSLQLWG</sequence>
<dbReference type="RefSeq" id="WP_254576831.1">
    <property type="nucleotide sequence ID" value="NZ_CP100595.1"/>
</dbReference>
<feature type="domain" description="CBS" evidence="3">
    <location>
        <begin position="84"/>
        <end position="140"/>
    </location>
</feature>
<dbReference type="EMBL" id="CP100595">
    <property type="protein sequence ID" value="UTJ06652.1"/>
    <property type="molecule type" value="Genomic_DNA"/>
</dbReference>
<dbReference type="PROSITE" id="PS51371">
    <property type="entry name" value="CBS"/>
    <property type="match status" value="2"/>
</dbReference>
<evidence type="ECO:0000313" key="4">
    <source>
        <dbReference type="EMBL" id="UTJ06652.1"/>
    </source>
</evidence>
<dbReference type="InterPro" id="IPR051257">
    <property type="entry name" value="Diverse_CBS-Domain"/>
</dbReference>
<dbReference type="PANTHER" id="PTHR43080">
    <property type="entry name" value="CBS DOMAIN-CONTAINING PROTEIN CBSX3, MITOCHONDRIAL"/>
    <property type="match status" value="1"/>
</dbReference>
<dbReference type="Pfam" id="PF00571">
    <property type="entry name" value="CBS"/>
    <property type="match status" value="2"/>
</dbReference>
<name>A0ABY5E482_9BACT</name>
<evidence type="ECO:0000256" key="1">
    <source>
        <dbReference type="ARBA" id="ARBA00023122"/>
    </source>
</evidence>
<organism evidence="4 5">
    <name type="scientific">Arcobacter roscoffensis</name>
    <dbReference type="NCBI Taxonomy" id="2961520"/>
    <lineage>
        <taxon>Bacteria</taxon>
        <taxon>Pseudomonadati</taxon>
        <taxon>Campylobacterota</taxon>
        <taxon>Epsilonproteobacteria</taxon>
        <taxon>Campylobacterales</taxon>
        <taxon>Arcobacteraceae</taxon>
        <taxon>Arcobacter</taxon>
    </lineage>
</organism>
<proteinExistence type="predicted"/>
<accession>A0ABY5E482</accession>
<keyword evidence="1 2" id="KW-0129">CBS domain</keyword>
<dbReference type="PANTHER" id="PTHR43080:SF29">
    <property type="entry name" value="OS02G0818000 PROTEIN"/>
    <property type="match status" value="1"/>
</dbReference>
<dbReference type="InterPro" id="IPR000644">
    <property type="entry name" value="CBS_dom"/>
</dbReference>
<keyword evidence="5" id="KW-1185">Reference proteome</keyword>
<dbReference type="Gene3D" id="3.10.580.10">
    <property type="entry name" value="CBS-domain"/>
    <property type="match status" value="1"/>
</dbReference>
<dbReference type="SUPFAM" id="SSF54631">
    <property type="entry name" value="CBS-domain pair"/>
    <property type="match status" value="1"/>
</dbReference>
<protein>
    <submittedName>
        <fullName evidence="4">CBS domain-containing protein</fullName>
    </submittedName>
</protein>
<evidence type="ECO:0000259" key="3">
    <source>
        <dbReference type="PROSITE" id="PS51371"/>
    </source>
</evidence>
<dbReference type="SMART" id="SM00116">
    <property type="entry name" value="CBS"/>
    <property type="match status" value="2"/>
</dbReference>
<feature type="domain" description="CBS" evidence="3">
    <location>
        <begin position="152"/>
        <end position="211"/>
    </location>
</feature>
<evidence type="ECO:0000256" key="2">
    <source>
        <dbReference type="PROSITE-ProRule" id="PRU00703"/>
    </source>
</evidence>
<dbReference type="Proteomes" id="UP001060012">
    <property type="component" value="Chromosome"/>
</dbReference>
<dbReference type="InterPro" id="IPR046342">
    <property type="entry name" value="CBS_dom_sf"/>
</dbReference>